<keyword evidence="7 8" id="KW-0568">Pathogenesis-related protein</keyword>
<evidence type="ECO:0000256" key="5">
    <source>
        <dbReference type="ARBA" id="ARBA00022989"/>
    </source>
</evidence>
<keyword evidence="3 8" id="KW-0812">Transmembrane</keyword>
<dbReference type="GO" id="GO:0005516">
    <property type="term" value="F:calmodulin binding"/>
    <property type="evidence" value="ECO:0007669"/>
    <property type="project" value="UniProtKB-KW"/>
</dbReference>
<comment type="domain">
    <text evidence="8">The C-terminus contains a calmodulin-binding domain, which binds calmodulin in a calcium-dependent fashion.</text>
</comment>
<dbReference type="OrthoDB" id="1388414at2759"/>
<keyword evidence="11" id="KW-1185">Reference proteome</keyword>
<evidence type="ECO:0000256" key="7">
    <source>
        <dbReference type="ARBA" id="ARBA00023265"/>
    </source>
</evidence>
<organism evidence="10 11">
    <name type="scientific">Gossypium klotzschianum</name>
    <dbReference type="NCBI Taxonomy" id="34286"/>
    <lineage>
        <taxon>Eukaryota</taxon>
        <taxon>Viridiplantae</taxon>
        <taxon>Streptophyta</taxon>
        <taxon>Embryophyta</taxon>
        <taxon>Tracheophyta</taxon>
        <taxon>Spermatophyta</taxon>
        <taxon>Magnoliopsida</taxon>
        <taxon>eudicotyledons</taxon>
        <taxon>Gunneridae</taxon>
        <taxon>Pentapetalae</taxon>
        <taxon>rosids</taxon>
        <taxon>malvids</taxon>
        <taxon>Malvales</taxon>
        <taxon>Malvaceae</taxon>
        <taxon>Malvoideae</taxon>
        <taxon>Gossypium</taxon>
    </lineage>
</organism>
<evidence type="ECO:0000256" key="4">
    <source>
        <dbReference type="ARBA" id="ARBA00022821"/>
    </source>
</evidence>
<keyword evidence="4 8" id="KW-0611">Plant defense</keyword>
<evidence type="ECO:0000256" key="3">
    <source>
        <dbReference type="ARBA" id="ARBA00022692"/>
    </source>
</evidence>
<evidence type="ECO:0000256" key="6">
    <source>
        <dbReference type="ARBA" id="ARBA00023136"/>
    </source>
</evidence>
<keyword evidence="8" id="KW-0112">Calmodulin-binding</keyword>
<sequence length="436" mass="48864">MSGEAEEGVTLEHTPTWIVAAICTVIVAISLAMERLLHVIGNVLKRKQQKPLFEALLKVKEEEALFCISLLEKELRQKKDDVLNMLSKKQLNITNAISKICVTSDVLTGMLPCKREDNKETGEGSNHTTSHFQKYFALTLSGGTRHLLAETPSTGYCAKKGKVPLLSVEALHQLHIFIFVLAIVHVTFCVLTVSFGGLKIREWKRWEDSIAKQNYDSEQVLKKKVTHVQQHAFIQEHFQGLGKNSILLGWVLLLAVGTKLEHVITQLAHEVAEKHVAIEGELVVQPSDDHFWFNRPRIVLFLIHFILFQNAFEIAFFFWIWVQFGFDSCIMGQVLYIVPRLVIGVFIQVLCSYSTLPLYAIVTQMGSSFKKSIFDEHVQVGLVGWAQKVKKKKGSKAATGSAAQENSEPNPSVAIQMGRVLRNASAPEEIHPSQGS</sequence>
<dbReference type="Pfam" id="PF03094">
    <property type="entry name" value="Mlo"/>
    <property type="match status" value="1"/>
</dbReference>
<evidence type="ECO:0000256" key="1">
    <source>
        <dbReference type="ARBA" id="ARBA00004141"/>
    </source>
</evidence>
<evidence type="ECO:0000313" key="11">
    <source>
        <dbReference type="Proteomes" id="UP000593573"/>
    </source>
</evidence>
<feature type="transmembrane region" description="Helical" evidence="9">
    <location>
        <begin position="17"/>
        <end position="37"/>
    </location>
</feature>
<evidence type="ECO:0000313" key="10">
    <source>
        <dbReference type="EMBL" id="MBA0668674.1"/>
    </source>
</evidence>
<gene>
    <name evidence="8" type="primary">MLO</name>
    <name evidence="10" type="ORF">Goklo_001563</name>
</gene>
<comment type="caution">
    <text evidence="10">The sequence shown here is derived from an EMBL/GenBank/DDBJ whole genome shotgun (WGS) entry which is preliminary data.</text>
</comment>
<protein>
    <recommendedName>
        <fullName evidence="8">MLO-like protein</fullName>
    </recommendedName>
</protein>
<comment type="subcellular location">
    <subcellularLocation>
        <location evidence="1 8">Membrane</location>
        <topology evidence="1 8">Multi-pass membrane protein</topology>
    </subcellularLocation>
</comment>
<dbReference type="GO" id="GO:0006952">
    <property type="term" value="P:defense response"/>
    <property type="evidence" value="ECO:0007669"/>
    <property type="project" value="UniProtKB-KW"/>
</dbReference>
<accession>A0A7J8W1W1</accession>
<evidence type="ECO:0000256" key="9">
    <source>
        <dbReference type="SAM" id="Phobius"/>
    </source>
</evidence>
<feature type="transmembrane region" description="Helical" evidence="9">
    <location>
        <begin position="298"/>
        <end position="321"/>
    </location>
</feature>
<feature type="transmembrane region" description="Helical" evidence="9">
    <location>
        <begin position="176"/>
        <end position="198"/>
    </location>
</feature>
<keyword evidence="5 8" id="KW-1133">Transmembrane helix</keyword>
<name>A0A7J8W1W1_9ROSI</name>
<dbReference type="Proteomes" id="UP000593573">
    <property type="component" value="Unassembled WGS sequence"/>
</dbReference>
<dbReference type="InterPro" id="IPR004326">
    <property type="entry name" value="Mlo"/>
</dbReference>
<proteinExistence type="inferred from homology"/>
<feature type="transmembrane region" description="Helical" evidence="9">
    <location>
        <begin position="341"/>
        <end position="362"/>
    </location>
</feature>
<comment type="function">
    <text evidence="8">May be involved in modulation of pathogen defense and leaf cell death.</text>
</comment>
<keyword evidence="6 8" id="KW-0472">Membrane</keyword>
<dbReference type="EMBL" id="JABFAB010000013">
    <property type="protein sequence ID" value="MBA0668674.1"/>
    <property type="molecule type" value="Genomic_DNA"/>
</dbReference>
<dbReference type="GO" id="GO:0016020">
    <property type="term" value="C:membrane"/>
    <property type="evidence" value="ECO:0007669"/>
    <property type="project" value="UniProtKB-SubCell"/>
</dbReference>
<dbReference type="PANTHER" id="PTHR31942">
    <property type="entry name" value="MLO-LIKE PROTEIN 1"/>
    <property type="match status" value="1"/>
</dbReference>
<dbReference type="PANTHER" id="PTHR31942:SF52">
    <property type="entry name" value="MLO-LIKE PROTEIN 1"/>
    <property type="match status" value="1"/>
</dbReference>
<comment type="similarity">
    <text evidence="2 8">Belongs to the MLO family.</text>
</comment>
<evidence type="ECO:0000256" key="8">
    <source>
        <dbReference type="RuleBase" id="RU280816"/>
    </source>
</evidence>
<reference evidence="10 11" key="1">
    <citation type="journal article" date="2019" name="Genome Biol. Evol.">
        <title>Insights into the evolution of the New World diploid cottons (Gossypium, subgenus Houzingenia) based on genome sequencing.</title>
        <authorList>
            <person name="Grover C.E."/>
            <person name="Arick M.A. 2nd"/>
            <person name="Thrash A."/>
            <person name="Conover J.L."/>
            <person name="Sanders W.S."/>
            <person name="Peterson D.G."/>
            <person name="Frelichowski J.E."/>
            <person name="Scheffler J.A."/>
            <person name="Scheffler B.E."/>
            <person name="Wendel J.F."/>
        </authorList>
    </citation>
    <scope>NUCLEOTIDE SEQUENCE [LARGE SCALE GENOMIC DNA]</scope>
    <source>
        <strain evidence="10">57</strain>
        <tissue evidence="10">Leaf</tissue>
    </source>
</reference>
<evidence type="ECO:0000256" key="2">
    <source>
        <dbReference type="ARBA" id="ARBA00006574"/>
    </source>
</evidence>
<dbReference type="AlphaFoldDB" id="A0A7J8W1W1"/>